<feature type="binding site" evidence="1">
    <location>
        <position position="177"/>
    </location>
    <ligand>
        <name>Zn(2+)</name>
        <dbReference type="ChEBI" id="CHEBI:29105"/>
    </ligand>
</feature>
<dbReference type="Proteomes" id="UP000050961">
    <property type="component" value="Unassembled WGS sequence"/>
</dbReference>
<feature type="binding site" evidence="1">
    <location>
        <position position="181"/>
    </location>
    <ligand>
        <name>Zn(2+)</name>
        <dbReference type="ChEBI" id="CHEBI:29105"/>
    </ligand>
</feature>
<dbReference type="GO" id="GO:0006284">
    <property type="term" value="P:base-excision repair"/>
    <property type="evidence" value="ECO:0007669"/>
    <property type="project" value="InterPro"/>
</dbReference>
<dbReference type="eggNOG" id="COG2818">
    <property type="taxonomic scope" value="Bacteria"/>
</dbReference>
<evidence type="ECO:0000256" key="1">
    <source>
        <dbReference type="PIRSR" id="PIRSR605019-1"/>
    </source>
</evidence>
<dbReference type="GO" id="GO:0046872">
    <property type="term" value="F:metal ion binding"/>
    <property type="evidence" value="ECO:0007669"/>
    <property type="project" value="UniProtKB-KW"/>
</dbReference>
<gene>
    <name evidence="2" type="ORF">FD15_GL001352</name>
</gene>
<dbReference type="Gene3D" id="1.10.340.30">
    <property type="entry name" value="Hypothetical protein, domain 2"/>
    <property type="match status" value="1"/>
</dbReference>
<dbReference type="InterPro" id="IPR011257">
    <property type="entry name" value="DNA_glycosylase"/>
</dbReference>
<dbReference type="SUPFAM" id="SSF48150">
    <property type="entry name" value="DNA-glycosylase"/>
    <property type="match status" value="1"/>
</dbReference>
<dbReference type="PANTHER" id="PTHR30037:SF4">
    <property type="entry name" value="DNA-3-METHYLADENINE GLYCOSYLASE I"/>
    <property type="match status" value="1"/>
</dbReference>
<comment type="caution">
    <text evidence="2">The sequence shown here is derived from an EMBL/GenBank/DDBJ whole genome shotgun (WGS) entry which is preliminary data.</text>
</comment>
<dbReference type="AlphaFoldDB" id="A0A023CW36"/>
<feature type="binding site" evidence="1">
    <location>
        <position position="5"/>
    </location>
    <ligand>
        <name>Zn(2+)</name>
        <dbReference type="ChEBI" id="CHEBI:29105"/>
    </ligand>
</feature>
<keyword evidence="1" id="KW-0862">Zinc</keyword>
<evidence type="ECO:0000313" key="3">
    <source>
        <dbReference type="Proteomes" id="UP000050961"/>
    </source>
</evidence>
<evidence type="ECO:0000313" key="2">
    <source>
        <dbReference type="EMBL" id="KRN06156.1"/>
    </source>
</evidence>
<dbReference type="OrthoDB" id="9807664at2"/>
<proteinExistence type="predicted"/>
<name>A0A023CW36_9LACO</name>
<sequence length="185" mass="21241">MIQRCDWATTGSELLCDYHDNEWGEKNEDERAVFEMLSLEIMQAGLNWDLVLKKRQAFREAFDGFEIEKVAVYDSTKVEELRHDEAIIRNQRKILAIINNAQAASKLKAEGTGLAEFVWQLADNKVIVNNWKHAEQVPSKTPFSQEVAVRLQKKGFKFVGPTIVYSFLQAIGVIDDHLSYCSFKK</sequence>
<dbReference type="STRING" id="1423806.FD15_GL001352"/>
<protein>
    <submittedName>
        <fullName evidence="2">DNA-3-methyladenine glycosylase I</fullName>
    </submittedName>
</protein>
<keyword evidence="3" id="KW-1185">Reference proteome</keyword>
<dbReference type="GO" id="GO:0008725">
    <property type="term" value="F:DNA-3-methyladenine glycosylase activity"/>
    <property type="evidence" value="ECO:0007669"/>
    <property type="project" value="InterPro"/>
</dbReference>
<keyword evidence="1" id="KW-0479">Metal-binding</keyword>
<dbReference type="PATRIC" id="fig|1423806.3.peg.1373"/>
<reference evidence="2 3" key="1">
    <citation type="journal article" date="2015" name="Genome Announc.">
        <title>Expanding the biotechnology potential of lactobacilli through comparative genomics of 213 strains and associated genera.</title>
        <authorList>
            <person name="Sun Z."/>
            <person name="Harris H.M."/>
            <person name="McCann A."/>
            <person name="Guo C."/>
            <person name="Argimon S."/>
            <person name="Zhang W."/>
            <person name="Yang X."/>
            <person name="Jeffery I.B."/>
            <person name="Cooney J.C."/>
            <person name="Kagawa T.F."/>
            <person name="Liu W."/>
            <person name="Song Y."/>
            <person name="Salvetti E."/>
            <person name="Wrobel A."/>
            <person name="Rasinkangas P."/>
            <person name="Parkhill J."/>
            <person name="Rea M.C."/>
            <person name="O'Sullivan O."/>
            <person name="Ritari J."/>
            <person name="Douillard F.P."/>
            <person name="Paul Ross R."/>
            <person name="Yang R."/>
            <person name="Briner A.E."/>
            <person name="Felis G.E."/>
            <person name="de Vos W.M."/>
            <person name="Barrangou R."/>
            <person name="Klaenhammer T.R."/>
            <person name="Caufield P.W."/>
            <person name="Cui Y."/>
            <person name="Zhang H."/>
            <person name="O'Toole P.W."/>
        </authorList>
    </citation>
    <scope>NUCLEOTIDE SEQUENCE [LARGE SCALE GENOMIC DNA]</scope>
    <source>
        <strain evidence="2 3">DSM 21376</strain>
    </source>
</reference>
<accession>A0A023CW36</accession>
<dbReference type="InterPro" id="IPR005019">
    <property type="entry name" value="Adenine_glyco"/>
</dbReference>
<dbReference type="PANTHER" id="PTHR30037">
    <property type="entry name" value="DNA-3-METHYLADENINE GLYCOSYLASE 1"/>
    <property type="match status" value="1"/>
</dbReference>
<feature type="binding site" evidence="1">
    <location>
        <position position="19"/>
    </location>
    <ligand>
        <name>Zn(2+)</name>
        <dbReference type="ChEBI" id="CHEBI:29105"/>
    </ligand>
</feature>
<dbReference type="InterPro" id="IPR052891">
    <property type="entry name" value="DNA-3mA_glycosylase"/>
</dbReference>
<organism evidence="2 3">
    <name type="scientific">Liquorilactobacillus sucicola DSM 21376 = JCM 15457</name>
    <dbReference type="NCBI Taxonomy" id="1423806"/>
    <lineage>
        <taxon>Bacteria</taxon>
        <taxon>Bacillati</taxon>
        <taxon>Bacillota</taxon>
        <taxon>Bacilli</taxon>
        <taxon>Lactobacillales</taxon>
        <taxon>Lactobacillaceae</taxon>
        <taxon>Liquorilactobacillus</taxon>
    </lineage>
</organism>
<dbReference type="RefSeq" id="WP_034988078.1">
    <property type="nucleotide sequence ID" value="NZ_AYZF01000013.1"/>
</dbReference>
<dbReference type="EMBL" id="AYZF01000013">
    <property type="protein sequence ID" value="KRN06156.1"/>
    <property type="molecule type" value="Genomic_DNA"/>
</dbReference>
<dbReference type="Pfam" id="PF03352">
    <property type="entry name" value="Adenine_glyco"/>
    <property type="match status" value="1"/>
</dbReference>